<evidence type="ECO:0000313" key="2">
    <source>
        <dbReference type="EMBL" id="MDP9843187.1"/>
    </source>
</evidence>
<evidence type="ECO:0000259" key="1">
    <source>
        <dbReference type="Pfam" id="PF01526"/>
    </source>
</evidence>
<comment type="caution">
    <text evidence="2">The sequence shown here is derived from an EMBL/GenBank/DDBJ whole genome shotgun (WGS) entry which is preliminary data.</text>
</comment>
<sequence>MATGEHGETEAALRHVRRYFITVDNLRAAVTRLVNATFAARDSAWWGRDTACASDSKKFGSWSSNFMTEYHARYGGNGVMIYWHVERKNVCICSQLKSCSSSEVAAMIEGLLRHCTDAEIESNYVDTHGASVVGFAFTELLNFRLLPRLKNIGSIRLYRPNDDPPGWPALGGSLTRSIRWDLIEQQYDQMVKYATALRLGTAEAEQVLRRFTRGGPKHPTYAALEELGRAVRTIFACDYLASPDLRREIHGGLQVVENWNSANTVLHYGKDGALTGPDKEHAETSMLALHLLQSSLVHINTLLLQHVLAEPAWAKKLSDEDRRGLTALFWSNINPYGTFRLDMDKRLDLLPVTMPGPRPAADDIVSTAGSAS</sequence>
<reference evidence="2 3" key="1">
    <citation type="submission" date="2023-07" db="EMBL/GenBank/DDBJ databases">
        <title>Sequencing the genomes of 1000 actinobacteria strains.</title>
        <authorList>
            <person name="Klenk H.-P."/>
        </authorList>
    </citation>
    <scope>NUCLEOTIDE SEQUENCE [LARGE SCALE GENOMIC DNA]</scope>
    <source>
        <strain evidence="2 3">DSM 46740</strain>
    </source>
</reference>
<dbReference type="Pfam" id="PF01526">
    <property type="entry name" value="DDE_Tnp_Tn3"/>
    <property type="match status" value="1"/>
</dbReference>
<evidence type="ECO:0000313" key="3">
    <source>
        <dbReference type="Proteomes" id="UP001225356"/>
    </source>
</evidence>
<feature type="domain" description="Tn3 transposase DDE" evidence="1">
    <location>
        <begin position="1"/>
        <end position="339"/>
    </location>
</feature>
<dbReference type="InterPro" id="IPR002513">
    <property type="entry name" value="Tn3_Tnp_DDE_dom"/>
</dbReference>
<dbReference type="Proteomes" id="UP001225356">
    <property type="component" value="Unassembled WGS sequence"/>
</dbReference>
<accession>A0ABT9Q944</accession>
<gene>
    <name evidence="2" type="ORF">J2853_002398</name>
</gene>
<keyword evidence="3" id="KW-1185">Reference proteome</keyword>
<dbReference type="EMBL" id="JAUSQU010000001">
    <property type="protein sequence ID" value="MDP9843187.1"/>
    <property type="molecule type" value="Genomic_DNA"/>
</dbReference>
<protein>
    <submittedName>
        <fullName evidence="2">TnpA family transposase</fullName>
    </submittedName>
</protein>
<organism evidence="2 3">
    <name type="scientific">Streptosporangium lutulentum</name>
    <dbReference type="NCBI Taxonomy" id="1461250"/>
    <lineage>
        <taxon>Bacteria</taxon>
        <taxon>Bacillati</taxon>
        <taxon>Actinomycetota</taxon>
        <taxon>Actinomycetes</taxon>
        <taxon>Streptosporangiales</taxon>
        <taxon>Streptosporangiaceae</taxon>
        <taxon>Streptosporangium</taxon>
    </lineage>
</organism>
<proteinExistence type="predicted"/>
<name>A0ABT9Q944_9ACTN</name>